<comment type="cofactor">
    <cofactor evidence="1">
        <name>[4Fe-4S] cluster</name>
        <dbReference type="ChEBI" id="CHEBI:49883"/>
    </cofactor>
</comment>
<dbReference type="AlphaFoldDB" id="A0A379B1Q4"/>
<dbReference type="Pfam" id="PF13186">
    <property type="entry name" value="SPASM"/>
    <property type="match status" value="1"/>
</dbReference>
<dbReference type="SFLD" id="SFLDG01072">
    <property type="entry name" value="dehydrogenase_like"/>
    <property type="match status" value="1"/>
</dbReference>
<dbReference type="InterPro" id="IPR023867">
    <property type="entry name" value="Sulphatase_maturase_rSAM"/>
</dbReference>
<dbReference type="InterPro" id="IPR047207">
    <property type="entry name" value="SPASM_anSME"/>
</dbReference>
<protein>
    <submittedName>
        <fullName evidence="9">Anaerobic sulfatase-maturating enzyme AslB-1</fullName>
    </submittedName>
</protein>
<keyword evidence="3" id="KW-0949">S-adenosyl-L-methionine</keyword>
<evidence type="ECO:0000256" key="7">
    <source>
        <dbReference type="ARBA" id="ARBA00023601"/>
    </source>
</evidence>
<dbReference type="SFLD" id="SFLDG01067">
    <property type="entry name" value="SPASM/twitch_domain_containing"/>
    <property type="match status" value="1"/>
</dbReference>
<reference evidence="9 10" key="1">
    <citation type="submission" date="2018-06" db="EMBL/GenBank/DDBJ databases">
        <authorList>
            <consortium name="Pathogen Informatics"/>
            <person name="Doyle S."/>
        </authorList>
    </citation>
    <scope>NUCLEOTIDE SEQUENCE [LARGE SCALE GENOMIC DNA]</scope>
    <source>
        <strain evidence="9 10">NCTC10699</strain>
    </source>
</reference>
<dbReference type="InterPro" id="IPR034491">
    <property type="entry name" value="Anaerob_Ser_sulfatase-maturase"/>
</dbReference>
<evidence type="ECO:0000313" key="10">
    <source>
        <dbReference type="Proteomes" id="UP000254280"/>
    </source>
</evidence>
<proteinExistence type="inferred from homology"/>
<dbReference type="InterPro" id="IPR013785">
    <property type="entry name" value="Aldolase_TIM"/>
</dbReference>
<evidence type="ECO:0000259" key="8">
    <source>
        <dbReference type="PROSITE" id="PS51918"/>
    </source>
</evidence>
<keyword evidence="10" id="KW-1185">Reference proteome</keyword>
<dbReference type="GO" id="GO:0051539">
    <property type="term" value="F:4 iron, 4 sulfur cluster binding"/>
    <property type="evidence" value="ECO:0007669"/>
    <property type="project" value="UniProtKB-KW"/>
</dbReference>
<dbReference type="SFLD" id="SFLDF00285">
    <property type="entry name" value="anaerobic_Ser-type_sulfatase-m"/>
    <property type="match status" value="1"/>
</dbReference>
<evidence type="ECO:0000256" key="1">
    <source>
        <dbReference type="ARBA" id="ARBA00001966"/>
    </source>
</evidence>
<dbReference type="PANTHER" id="PTHR43273:SF3">
    <property type="entry name" value="ANAEROBIC SULFATASE-MATURATING ENZYME HOMOLOG ASLB-RELATED"/>
    <property type="match status" value="1"/>
</dbReference>
<dbReference type="InterPro" id="IPR023885">
    <property type="entry name" value="4Fe4S-binding_SPASM_dom"/>
</dbReference>
<dbReference type="Pfam" id="PF04055">
    <property type="entry name" value="Radical_SAM"/>
    <property type="match status" value="1"/>
</dbReference>
<sequence length="381" mass="44123">MSFFSPQAYFHLMAKPSSFHCNIQCKYCFYLQKEKEFGVKTPFMSLTTLKNYVKRYIEDHAGERVEFTWQGGEPTLLGLDFFKSAVRFQREFANGKQITNAFQTNGLALNRQWVEFFKQHQFLIGLSIDGIRAIHNRYRISGNGNMTFDKVVTAMELLKAYQVDFNTLTVVNDQNWSKGKETYLALKSLGASFMQFIPLVERRHRQSSQTTDFSVPPQGFGHFLTDVFREWQKQDIGRIFVLEFDSLLGQYLGYPSSNCVHQLTCGKSLVVEANGDIYSCDHFVYPEYKLGNLNTTSLEQLVLSPQQQQFGLEKLTQLTSVCLQCNVRKFCHGGCPKHRFVVIPNEDVKHNYLCASYRYFLQQTAVDFQQMSRKIRTGIER</sequence>
<evidence type="ECO:0000313" key="9">
    <source>
        <dbReference type="EMBL" id="SUB32554.1"/>
    </source>
</evidence>
<feature type="domain" description="Radical SAM core" evidence="8">
    <location>
        <begin position="2"/>
        <end position="233"/>
    </location>
</feature>
<dbReference type="InterPro" id="IPR058240">
    <property type="entry name" value="rSAM_sf"/>
</dbReference>
<evidence type="ECO:0000256" key="4">
    <source>
        <dbReference type="ARBA" id="ARBA00022723"/>
    </source>
</evidence>
<keyword evidence="2" id="KW-0004">4Fe-4S</keyword>
<gene>
    <name evidence="9" type="primary">aslB1</name>
    <name evidence="9" type="ORF">NCTC10699_00134</name>
</gene>
<evidence type="ECO:0000256" key="6">
    <source>
        <dbReference type="ARBA" id="ARBA00023014"/>
    </source>
</evidence>
<comment type="similarity">
    <text evidence="7">Belongs to the radical SAM superfamily. Anaerobic sulfatase-maturating enzyme family.</text>
</comment>
<evidence type="ECO:0000256" key="3">
    <source>
        <dbReference type="ARBA" id="ARBA00022691"/>
    </source>
</evidence>
<dbReference type="SFLD" id="SFLDG01384">
    <property type="entry name" value="thioether_bond_formation_requi"/>
    <property type="match status" value="1"/>
</dbReference>
<dbReference type="CDD" id="cd01335">
    <property type="entry name" value="Radical_SAM"/>
    <property type="match status" value="1"/>
</dbReference>
<dbReference type="PANTHER" id="PTHR43273">
    <property type="entry name" value="ANAEROBIC SULFATASE-MATURATING ENZYME HOMOLOG ASLB-RELATED"/>
    <property type="match status" value="1"/>
</dbReference>
<dbReference type="SUPFAM" id="SSF102114">
    <property type="entry name" value="Radical SAM enzymes"/>
    <property type="match status" value="1"/>
</dbReference>
<dbReference type="NCBIfam" id="TIGR03942">
    <property type="entry name" value="sulfatase_rSAM"/>
    <property type="match status" value="1"/>
</dbReference>
<dbReference type="Gene3D" id="3.20.20.70">
    <property type="entry name" value="Aldolase class I"/>
    <property type="match status" value="1"/>
</dbReference>
<dbReference type="SFLD" id="SFLDG01386">
    <property type="entry name" value="main_SPASM_domain-containing"/>
    <property type="match status" value="1"/>
</dbReference>
<name>A0A379B1Q4_9PAST</name>
<dbReference type="PROSITE" id="PS51918">
    <property type="entry name" value="RADICAL_SAM"/>
    <property type="match status" value="1"/>
</dbReference>
<dbReference type="Proteomes" id="UP000254280">
    <property type="component" value="Unassembled WGS sequence"/>
</dbReference>
<dbReference type="EMBL" id="UGSS01000002">
    <property type="protein sequence ID" value="SUB32554.1"/>
    <property type="molecule type" value="Genomic_DNA"/>
</dbReference>
<evidence type="ECO:0000256" key="2">
    <source>
        <dbReference type="ARBA" id="ARBA00022485"/>
    </source>
</evidence>
<dbReference type="GO" id="GO:0016491">
    <property type="term" value="F:oxidoreductase activity"/>
    <property type="evidence" value="ECO:0007669"/>
    <property type="project" value="InterPro"/>
</dbReference>
<evidence type="ECO:0000256" key="5">
    <source>
        <dbReference type="ARBA" id="ARBA00023004"/>
    </source>
</evidence>
<keyword evidence="4" id="KW-0479">Metal-binding</keyword>
<dbReference type="InterPro" id="IPR007197">
    <property type="entry name" value="rSAM"/>
</dbReference>
<dbReference type="SFLD" id="SFLDS00029">
    <property type="entry name" value="Radical_SAM"/>
    <property type="match status" value="1"/>
</dbReference>
<dbReference type="NCBIfam" id="TIGR04085">
    <property type="entry name" value="rSAM_more_4Fe4S"/>
    <property type="match status" value="1"/>
</dbReference>
<dbReference type="OrthoDB" id="9782387at2"/>
<accession>A0A379B1Q4</accession>
<keyword evidence="6" id="KW-0411">Iron-sulfur</keyword>
<keyword evidence="5" id="KW-0408">Iron</keyword>
<dbReference type="CDD" id="cd21120">
    <property type="entry name" value="SPASM_anSME"/>
    <property type="match status" value="1"/>
</dbReference>
<organism evidence="9 10">
    <name type="scientific">[Pasteurella] mairii</name>
    <dbReference type="NCBI Taxonomy" id="757"/>
    <lineage>
        <taxon>Bacteria</taxon>
        <taxon>Pseudomonadati</taxon>
        <taxon>Pseudomonadota</taxon>
        <taxon>Gammaproteobacteria</taxon>
        <taxon>Pasteurellales</taxon>
        <taxon>Pasteurellaceae</taxon>
    </lineage>
</organism>
<dbReference type="GO" id="GO:0046872">
    <property type="term" value="F:metal ion binding"/>
    <property type="evidence" value="ECO:0007669"/>
    <property type="project" value="UniProtKB-KW"/>
</dbReference>